<reference evidence="7" key="2">
    <citation type="submission" date="2020-09" db="EMBL/GenBank/DDBJ databases">
        <authorList>
            <person name="Sun Q."/>
            <person name="Zhou Y."/>
        </authorList>
    </citation>
    <scope>NUCLEOTIDE SEQUENCE</scope>
    <source>
        <strain evidence="7">CGMCC 1.15725</strain>
    </source>
</reference>
<dbReference type="Gene3D" id="1.20.120.1630">
    <property type="match status" value="1"/>
</dbReference>
<sequence length="227" mass="24193">MAMLIIAAVAFVGTHFLLSHPLRAGVVHAIGEQGFTALYSVVAFATLGWMVAAYLAAPTTEPHWVAGDLTWAIATAVMLLASILLAGSLVKNPAFPTLGAPLSEPGPARGVYAITRHPMMWSFAIWGLAHIAVYPVDKNIAVAIAIVVLALVGSRLQDAKKERAQPDVWPAWERRTSFIPFAAVIAGRAQIGSLGPFATIAGTLLWLGTTWAHLPLAGWAAGIWRWM</sequence>
<dbReference type="AlphaFoldDB" id="A0A8J2Z0U9"/>
<evidence type="ECO:0000256" key="5">
    <source>
        <dbReference type="SAM" id="Phobius"/>
    </source>
</evidence>
<name>A0A8J2Z0U9_9PROT</name>
<dbReference type="Pfam" id="PF07298">
    <property type="entry name" value="NnrU"/>
    <property type="match status" value="1"/>
</dbReference>
<dbReference type="Proteomes" id="UP000646365">
    <property type="component" value="Unassembled WGS sequence"/>
</dbReference>
<feature type="transmembrane region" description="Helical" evidence="5">
    <location>
        <begin position="178"/>
        <end position="198"/>
    </location>
</feature>
<feature type="transmembrane region" description="Helical" evidence="5">
    <location>
        <begin position="204"/>
        <end position="224"/>
    </location>
</feature>
<evidence type="ECO:0000256" key="4">
    <source>
        <dbReference type="ARBA" id="ARBA00023136"/>
    </source>
</evidence>
<reference evidence="7" key="1">
    <citation type="journal article" date="2014" name="Int. J. Syst. Evol. Microbiol.">
        <title>Complete genome sequence of Corynebacterium casei LMG S-19264T (=DSM 44701T), isolated from a smear-ripened cheese.</title>
        <authorList>
            <consortium name="US DOE Joint Genome Institute (JGI-PGF)"/>
            <person name="Walter F."/>
            <person name="Albersmeier A."/>
            <person name="Kalinowski J."/>
            <person name="Ruckert C."/>
        </authorList>
    </citation>
    <scope>NUCLEOTIDE SEQUENCE</scope>
    <source>
        <strain evidence="7">CGMCC 1.15725</strain>
    </source>
</reference>
<evidence type="ECO:0000313" key="7">
    <source>
        <dbReference type="EMBL" id="GGF48764.1"/>
    </source>
</evidence>
<feature type="domain" description="NnrU" evidence="6">
    <location>
        <begin position="3"/>
        <end position="218"/>
    </location>
</feature>
<dbReference type="EMBL" id="BMJQ01000028">
    <property type="protein sequence ID" value="GGF48764.1"/>
    <property type="molecule type" value="Genomic_DNA"/>
</dbReference>
<dbReference type="GO" id="GO:0016020">
    <property type="term" value="C:membrane"/>
    <property type="evidence" value="ECO:0007669"/>
    <property type="project" value="UniProtKB-SubCell"/>
</dbReference>
<evidence type="ECO:0000313" key="8">
    <source>
        <dbReference type="Proteomes" id="UP000646365"/>
    </source>
</evidence>
<evidence type="ECO:0000256" key="3">
    <source>
        <dbReference type="ARBA" id="ARBA00022989"/>
    </source>
</evidence>
<gene>
    <name evidence="7" type="primary">nnrU</name>
    <name evidence="7" type="ORF">GCM10011611_63930</name>
</gene>
<feature type="transmembrane region" description="Helical" evidence="5">
    <location>
        <begin position="140"/>
        <end position="157"/>
    </location>
</feature>
<proteinExistence type="predicted"/>
<keyword evidence="8" id="KW-1185">Reference proteome</keyword>
<evidence type="ECO:0000256" key="1">
    <source>
        <dbReference type="ARBA" id="ARBA00004141"/>
    </source>
</evidence>
<evidence type="ECO:0000259" key="6">
    <source>
        <dbReference type="Pfam" id="PF07298"/>
    </source>
</evidence>
<dbReference type="RefSeq" id="WP_189052271.1">
    <property type="nucleotide sequence ID" value="NZ_BMJQ01000028.1"/>
</dbReference>
<dbReference type="InterPro" id="IPR009915">
    <property type="entry name" value="NnrU_dom"/>
</dbReference>
<keyword evidence="3 5" id="KW-1133">Transmembrane helix</keyword>
<accession>A0A8J2Z0U9</accession>
<keyword evidence="2 5" id="KW-0812">Transmembrane</keyword>
<feature type="transmembrane region" description="Helical" evidence="5">
    <location>
        <begin position="69"/>
        <end position="90"/>
    </location>
</feature>
<organism evidence="7 8">
    <name type="scientific">Aliidongia dinghuensis</name>
    <dbReference type="NCBI Taxonomy" id="1867774"/>
    <lineage>
        <taxon>Bacteria</taxon>
        <taxon>Pseudomonadati</taxon>
        <taxon>Pseudomonadota</taxon>
        <taxon>Alphaproteobacteria</taxon>
        <taxon>Rhodospirillales</taxon>
        <taxon>Dongiaceae</taxon>
        <taxon>Aliidongia</taxon>
    </lineage>
</organism>
<comment type="subcellular location">
    <subcellularLocation>
        <location evidence="1">Membrane</location>
        <topology evidence="1">Multi-pass membrane protein</topology>
    </subcellularLocation>
</comment>
<feature type="transmembrane region" description="Helical" evidence="5">
    <location>
        <begin position="34"/>
        <end position="57"/>
    </location>
</feature>
<comment type="caution">
    <text evidence="7">The sequence shown here is derived from an EMBL/GenBank/DDBJ whole genome shotgun (WGS) entry which is preliminary data.</text>
</comment>
<keyword evidence="4 5" id="KW-0472">Membrane</keyword>
<evidence type="ECO:0000256" key="2">
    <source>
        <dbReference type="ARBA" id="ARBA00022692"/>
    </source>
</evidence>
<protein>
    <submittedName>
        <fullName evidence="7">NnrU protein</fullName>
    </submittedName>
</protein>